<accession>A0A5C3LBD0</accession>
<evidence type="ECO:0000313" key="3">
    <source>
        <dbReference type="Proteomes" id="UP000307440"/>
    </source>
</evidence>
<feature type="compositionally biased region" description="Basic and acidic residues" evidence="1">
    <location>
        <begin position="129"/>
        <end position="142"/>
    </location>
</feature>
<gene>
    <name evidence="2" type="ORF">FA15DRAFT_339672</name>
</gene>
<organism evidence="2 3">
    <name type="scientific">Coprinopsis marcescibilis</name>
    <name type="common">Agaric fungus</name>
    <name type="synonym">Psathyrella marcescibilis</name>
    <dbReference type="NCBI Taxonomy" id="230819"/>
    <lineage>
        <taxon>Eukaryota</taxon>
        <taxon>Fungi</taxon>
        <taxon>Dikarya</taxon>
        <taxon>Basidiomycota</taxon>
        <taxon>Agaricomycotina</taxon>
        <taxon>Agaricomycetes</taxon>
        <taxon>Agaricomycetidae</taxon>
        <taxon>Agaricales</taxon>
        <taxon>Agaricineae</taxon>
        <taxon>Psathyrellaceae</taxon>
        <taxon>Coprinopsis</taxon>
    </lineage>
</organism>
<protein>
    <submittedName>
        <fullName evidence="2">Uncharacterized protein</fullName>
    </submittedName>
</protein>
<name>A0A5C3LBD0_COPMA</name>
<dbReference type="Proteomes" id="UP000307440">
    <property type="component" value="Unassembled WGS sequence"/>
</dbReference>
<proteinExistence type="predicted"/>
<reference evidence="2 3" key="1">
    <citation type="journal article" date="2019" name="Nat. Ecol. Evol.">
        <title>Megaphylogeny resolves global patterns of mushroom evolution.</title>
        <authorList>
            <person name="Varga T."/>
            <person name="Krizsan K."/>
            <person name="Foldi C."/>
            <person name="Dima B."/>
            <person name="Sanchez-Garcia M."/>
            <person name="Sanchez-Ramirez S."/>
            <person name="Szollosi G.J."/>
            <person name="Szarkandi J.G."/>
            <person name="Papp V."/>
            <person name="Albert L."/>
            <person name="Andreopoulos W."/>
            <person name="Angelini C."/>
            <person name="Antonin V."/>
            <person name="Barry K.W."/>
            <person name="Bougher N.L."/>
            <person name="Buchanan P."/>
            <person name="Buyck B."/>
            <person name="Bense V."/>
            <person name="Catcheside P."/>
            <person name="Chovatia M."/>
            <person name="Cooper J."/>
            <person name="Damon W."/>
            <person name="Desjardin D."/>
            <person name="Finy P."/>
            <person name="Geml J."/>
            <person name="Haridas S."/>
            <person name="Hughes K."/>
            <person name="Justo A."/>
            <person name="Karasinski D."/>
            <person name="Kautmanova I."/>
            <person name="Kiss B."/>
            <person name="Kocsube S."/>
            <person name="Kotiranta H."/>
            <person name="LaButti K.M."/>
            <person name="Lechner B.E."/>
            <person name="Liimatainen K."/>
            <person name="Lipzen A."/>
            <person name="Lukacs Z."/>
            <person name="Mihaltcheva S."/>
            <person name="Morgado L.N."/>
            <person name="Niskanen T."/>
            <person name="Noordeloos M.E."/>
            <person name="Ohm R.A."/>
            <person name="Ortiz-Santana B."/>
            <person name="Ovrebo C."/>
            <person name="Racz N."/>
            <person name="Riley R."/>
            <person name="Savchenko A."/>
            <person name="Shiryaev A."/>
            <person name="Soop K."/>
            <person name="Spirin V."/>
            <person name="Szebenyi C."/>
            <person name="Tomsovsky M."/>
            <person name="Tulloss R.E."/>
            <person name="Uehling J."/>
            <person name="Grigoriev I.V."/>
            <person name="Vagvolgyi C."/>
            <person name="Papp T."/>
            <person name="Martin F.M."/>
            <person name="Miettinen O."/>
            <person name="Hibbett D.S."/>
            <person name="Nagy L.G."/>
        </authorList>
    </citation>
    <scope>NUCLEOTIDE SEQUENCE [LARGE SCALE GENOMIC DNA]</scope>
    <source>
        <strain evidence="2 3">CBS 121175</strain>
    </source>
</reference>
<feature type="region of interest" description="Disordered" evidence="1">
    <location>
        <begin position="1"/>
        <end position="26"/>
    </location>
</feature>
<feature type="region of interest" description="Disordered" evidence="1">
    <location>
        <begin position="122"/>
        <end position="142"/>
    </location>
</feature>
<dbReference type="AlphaFoldDB" id="A0A5C3LBD0"/>
<dbReference type="EMBL" id="ML210184">
    <property type="protein sequence ID" value="TFK25598.1"/>
    <property type="molecule type" value="Genomic_DNA"/>
</dbReference>
<sequence length="170" mass="19483">MPSEGTNTLDYSSPKVSSNSRSTLQRTRVTRIKQRIPVRHDQLLHVHTAYPLSLSRFPESTEQMRSRVSTFQLLTHSPFPSAIDTLEKNQNFLQLVSGHPTLALLLMNNGQIIRAEWRRAHSQRSTLQARRDRRDHRTGARKDVVSSICNTNSQCSDNSQNILPIIHRHP</sequence>
<evidence type="ECO:0000256" key="1">
    <source>
        <dbReference type="SAM" id="MobiDB-lite"/>
    </source>
</evidence>
<keyword evidence="3" id="KW-1185">Reference proteome</keyword>
<evidence type="ECO:0000313" key="2">
    <source>
        <dbReference type="EMBL" id="TFK25598.1"/>
    </source>
</evidence>